<dbReference type="InterPro" id="IPR001579">
    <property type="entry name" value="Glyco_hydro_18_chit_AS"/>
</dbReference>
<dbReference type="AlphaFoldDB" id="A0A9P7GRY4"/>
<dbReference type="GO" id="GO:0008843">
    <property type="term" value="F:endochitinase activity"/>
    <property type="evidence" value="ECO:0007669"/>
    <property type="project" value="UniProtKB-EC"/>
</dbReference>
<evidence type="ECO:0000256" key="2">
    <source>
        <dbReference type="ARBA" id="ARBA00022801"/>
    </source>
</evidence>
<dbReference type="PROSITE" id="PS50195">
    <property type="entry name" value="PX"/>
    <property type="match status" value="1"/>
</dbReference>
<dbReference type="GO" id="GO:0035091">
    <property type="term" value="F:phosphatidylinositol binding"/>
    <property type="evidence" value="ECO:0007669"/>
    <property type="project" value="InterPro"/>
</dbReference>
<comment type="catalytic activity">
    <reaction evidence="1">
        <text>Random endo-hydrolysis of N-acetyl-beta-D-glucosaminide (1-&gt;4)-beta-linkages in chitin and chitodextrins.</text>
        <dbReference type="EC" id="3.2.1.14"/>
    </reaction>
</comment>
<evidence type="ECO:0000256" key="3">
    <source>
        <dbReference type="ARBA" id="ARBA00023024"/>
    </source>
</evidence>
<evidence type="ECO:0000256" key="4">
    <source>
        <dbReference type="ARBA" id="ARBA00023277"/>
    </source>
</evidence>
<organism evidence="11 12">
    <name type="scientific">Sphagnurus paluster</name>
    <dbReference type="NCBI Taxonomy" id="117069"/>
    <lineage>
        <taxon>Eukaryota</taxon>
        <taxon>Fungi</taxon>
        <taxon>Dikarya</taxon>
        <taxon>Basidiomycota</taxon>
        <taxon>Agaricomycotina</taxon>
        <taxon>Agaricomycetes</taxon>
        <taxon>Agaricomycetidae</taxon>
        <taxon>Agaricales</taxon>
        <taxon>Tricholomatineae</taxon>
        <taxon>Lyophyllaceae</taxon>
        <taxon>Sphagnurus</taxon>
    </lineage>
</organism>
<dbReference type="CDD" id="cd06093">
    <property type="entry name" value="PX_domain"/>
    <property type="match status" value="1"/>
</dbReference>
<feature type="domain" description="PX" evidence="9">
    <location>
        <begin position="2"/>
        <end position="116"/>
    </location>
</feature>
<dbReference type="SUPFAM" id="SSF51445">
    <property type="entry name" value="(Trans)glycosidases"/>
    <property type="match status" value="1"/>
</dbReference>
<protein>
    <recommendedName>
        <fullName evidence="13">Chitinase</fullName>
    </recommendedName>
</protein>
<evidence type="ECO:0000259" key="9">
    <source>
        <dbReference type="PROSITE" id="PS50195"/>
    </source>
</evidence>
<dbReference type="SMART" id="SM00312">
    <property type="entry name" value="PX"/>
    <property type="match status" value="1"/>
</dbReference>
<keyword evidence="12" id="KW-1185">Reference proteome</keyword>
<dbReference type="GO" id="GO:0005576">
    <property type="term" value="C:extracellular region"/>
    <property type="evidence" value="ECO:0007669"/>
    <property type="project" value="TreeGrafter"/>
</dbReference>
<keyword evidence="5 7" id="KW-0326">Glycosidase</keyword>
<accession>A0A9P7GRY4</accession>
<keyword evidence="4" id="KW-0119">Carbohydrate metabolism</keyword>
<dbReference type="InterPro" id="IPR036871">
    <property type="entry name" value="PX_dom_sf"/>
</dbReference>
<dbReference type="InterPro" id="IPR001223">
    <property type="entry name" value="Glyco_hydro18_cat"/>
</dbReference>
<dbReference type="GO" id="GO:0006032">
    <property type="term" value="P:chitin catabolic process"/>
    <property type="evidence" value="ECO:0007669"/>
    <property type="project" value="UniProtKB-KW"/>
</dbReference>
<dbReference type="GO" id="GO:0008061">
    <property type="term" value="F:chitin binding"/>
    <property type="evidence" value="ECO:0007669"/>
    <property type="project" value="InterPro"/>
</dbReference>
<dbReference type="EMBL" id="JABCKI010000183">
    <property type="protein sequence ID" value="KAG5651912.1"/>
    <property type="molecule type" value="Genomic_DNA"/>
</dbReference>
<evidence type="ECO:0000313" key="12">
    <source>
        <dbReference type="Proteomes" id="UP000717328"/>
    </source>
</evidence>
<name>A0A9P7GRY4_9AGAR</name>
<dbReference type="InterPro" id="IPR011583">
    <property type="entry name" value="Chitinase_II/V-like_cat"/>
</dbReference>
<keyword evidence="6" id="KW-0624">Polysaccharide degradation</keyword>
<reference evidence="11" key="2">
    <citation type="submission" date="2021-10" db="EMBL/GenBank/DDBJ databases">
        <title>Phylogenomics reveals ancestral predisposition of the termite-cultivated fungus Termitomyces towards a domesticated lifestyle.</title>
        <authorList>
            <person name="Auxier B."/>
            <person name="Grum-Grzhimaylo A."/>
            <person name="Cardenas M.E."/>
            <person name="Lodge J.D."/>
            <person name="Laessoe T."/>
            <person name="Pedersen O."/>
            <person name="Smith M.E."/>
            <person name="Kuyper T.W."/>
            <person name="Franco-Molano E.A."/>
            <person name="Baroni T.J."/>
            <person name="Aanen D.K."/>
        </authorList>
    </citation>
    <scope>NUCLEOTIDE SEQUENCE</scope>
    <source>
        <strain evidence="11">D49</strain>
    </source>
</reference>
<dbReference type="InterPro" id="IPR017853">
    <property type="entry name" value="GH"/>
</dbReference>
<reference evidence="11" key="1">
    <citation type="submission" date="2021-02" db="EMBL/GenBank/DDBJ databases">
        <authorList>
            <person name="Nieuwenhuis M."/>
            <person name="Van De Peppel L.J.J."/>
        </authorList>
    </citation>
    <scope>NUCLEOTIDE SEQUENCE</scope>
    <source>
        <strain evidence="11">D49</strain>
    </source>
</reference>
<evidence type="ECO:0000256" key="1">
    <source>
        <dbReference type="ARBA" id="ARBA00000822"/>
    </source>
</evidence>
<evidence type="ECO:0000256" key="8">
    <source>
        <dbReference type="RuleBase" id="RU004453"/>
    </source>
</evidence>
<dbReference type="PROSITE" id="PS01095">
    <property type="entry name" value="GH18_1"/>
    <property type="match status" value="1"/>
</dbReference>
<keyword evidence="2 7" id="KW-0378">Hydrolase</keyword>
<dbReference type="OrthoDB" id="73875at2759"/>
<keyword evidence="3" id="KW-0146">Chitin degradation</keyword>
<evidence type="ECO:0000313" key="11">
    <source>
        <dbReference type="EMBL" id="KAG5651912.1"/>
    </source>
</evidence>
<dbReference type="SUPFAM" id="SSF64268">
    <property type="entry name" value="PX domain"/>
    <property type="match status" value="1"/>
</dbReference>
<evidence type="ECO:0000256" key="5">
    <source>
        <dbReference type="ARBA" id="ARBA00023295"/>
    </source>
</evidence>
<dbReference type="Pfam" id="PF00787">
    <property type="entry name" value="PX"/>
    <property type="match status" value="1"/>
</dbReference>
<sequence length="524" mass="56693">MTTIQHIYITEHTTSSSPNPHILYVVKVVLENGQLHEVLRRYSQFSTLQAYLGDSFNLPPKRVFATAVVPSSWVDDGLIAERKKGLSRYLNYLNATPEFQSNIAFVQFVTSSSPSFDVNNLPTCTNDSVPTMVSRNLVTMVHQPEEPRNKVVPIAAAYYPAWSVASCAPNKLDFGKFDVIFFAFAMPDASSNLSWEPDSKETLKKLVSSARQSGKGTKIVLSVGGWAGSHWFSNSVKNAVSRTKFSDVLVGAVKTFGLDGIDIDWEYPNSTGAGNPHSPADAANFLALIKLLRASLGPSKIISAAVAHTPWLGANGKPLTNVSEYAALMTYVNIMNYDVCGASSKPGPNAPLGDLCGTSKQPQASAYGAFTQWTKAGFPAHKLLLGLALYGYVSKSTAKKLSGALIPNPSLDPTGHPRGPLKDLSTAPAGDLSTMWGQQIAFGQLVKMGVLKRKEDGHYDAANGLQFLFNVVRQTVVTYDDTWSIADKVKFAKKSGMAGCFTWSLDQDDGLALQNVIRLNLGKN</sequence>
<evidence type="ECO:0000259" key="10">
    <source>
        <dbReference type="PROSITE" id="PS51910"/>
    </source>
</evidence>
<comment type="caution">
    <text evidence="11">The sequence shown here is derived from an EMBL/GenBank/DDBJ whole genome shotgun (WGS) entry which is preliminary data.</text>
</comment>
<dbReference type="Pfam" id="PF00704">
    <property type="entry name" value="Glyco_hydro_18"/>
    <property type="match status" value="1"/>
</dbReference>
<dbReference type="SMART" id="SM00636">
    <property type="entry name" value="Glyco_18"/>
    <property type="match status" value="1"/>
</dbReference>
<feature type="domain" description="GH18" evidence="10">
    <location>
        <begin position="153"/>
        <end position="524"/>
    </location>
</feature>
<dbReference type="InterPro" id="IPR050314">
    <property type="entry name" value="Glycosyl_Hydrlase_18"/>
</dbReference>
<evidence type="ECO:0008006" key="13">
    <source>
        <dbReference type="Google" id="ProtNLM"/>
    </source>
</evidence>
<dbReference type="GO" id="GO:0000272">
    <property type="term" value="P:polysaccharide catabolic process"/>
    <property type="evidence" value="ECO:0007669"/>
    <property type="project" value="UniProtKB-KW"/>
</dbReference>
<evidence type="ECO:0000256" key="6">
    <source>
        <dbReference type="ARBA" id="ARBA00023326"/>
    </source>
</evidence>
<dbReference type="Gene3D" id="3.30.1520.10">
    <property type="entry name" value="Phox-like domain"/>
    <property type="match status" value="1"/>
</dbReference>
<comment type="similarity">
    <text evidence="8">Belongs to the glycosyl hydrolase 18 family.</text>
</comment>
<proteinExistence type="inferred from homology"/>
<dbReference type="PANTHER" id="PTHR11177">
    <property type="entry name" value="CHITINASE"/>
    <property type="match status" value="1"/>
</dbReference>
<gene>
    <name evidence="11" type="ORF">H0H81_006963</name>
</gene>
<dbReference type="Gene3D" id="3.20.20.80">
    <property type="entry name" value="Glycosidases"/>
    <property type="match status" value="2"/>
</dbReference>
<dbReference type="InterPro" id="IPR001683">
    <property type="entry name" value="PX_dom"/>
</dbReference>
<dbReference type="Proteomes" id="UP000717328">
    <property type="component" value="Unassembled WGS sequence"/>
</dbReference>
<evidence type="ECO:0000256" key="7">
    <source>
        <dbReference type="RuleBase" id="RU000489"/>
    </source>
</evidence>
<dbReference type="PROSITE" id="PS51910">
    <property type="entry name" value="GH18_2"/>
    <property type="match status" value="1"/>
</dbReference>
<dbReference type="PANTHER" id="PTHR11177:SF317">
    <property type="entry name" value="CHITINASE 12-RELATED"/>
    <property type="match status" value="1"/>
</dbReference>